<proteinExistence type="predicted"/>
<dbReference type="Proteomes" id="UP001396334">
    <property type="component" value="Unassembled WGS sequence"/>
</dbReference>
<organism evidence="7 8">
    <name type="scientific">Hibiscus sabdariffa</name>
    <name type="common">roselle</name>
    <dbReference type="NCBI Taxonomy" id="183260"/>
    <lineage>
        <taxon>Eukaryota</taxon>
        <taxon>Viridiplantae</taxon>
        <taxon>Streptophyta</taxon>
        <taxon>Embryophyta</taxon>
        <taxon>Tracheophyta</taxon>
        <taxon>Spermatophyta</taxon>
        <taxon>Magnoliopsida</taxon>
        <taxon>eudicotyledons</taxon>
        <taxon>Gunneridae</taxon>
        <taxon>Pentapetalae</taxon>
        <taxon>rosids</taxon>
        <taxon>malvids</taxon>
        <taxon>Malvales</taxon>
        <taxon>Malvaceae</taxon>
        <taxon>Malvoideae</taxon>
        <taxon>Hibiscus</taxon>
    </lineage>
</organism>
<evidence type="ECO:0000256" key="5">
    <source>
        <dbReference type="SAM" id="Phobius"/>
    </source>
</evidence>
<name>A0ABR2NS99_9ROSI</name>
<dbReference type="SUPFAM" id="SSF56112">
    <property type="entry name" value="Protein kinase-like (PK-like)"/>
    <property type="match status" value="1"/>
</dbReference>
<dbReference type="InterPro" id="IPR001245">
    <property type="entry name" value="Ser-Thr/Tyr_kinase_cat_dom"/>
</dbReference>
<evidence type="ECO:0000313" key="7">
    <source>
        <dbReference type="EMBL" id="KAK8978857.1"/>
    </source>
</evidence>
<evidence type="ECO:0000256" key="3">
    <source>
        <dbReference type="ARBA" id="ARBA00022737"/>
    </source>
</evidence>
<protein>
    <recommendedName>
        <fullName evidence="6">Protein kinase domain-containing protein</fullName>
    </recommendedName>
</protein>
<dbReference type="EMBL" id="JBBPBN010000107">
    <property type="protein sequence ID" value="KAK8978857.1"/>
    <property type="molecule type" value="Genomic_DNA"/>
</dbReference>
<keyword evidence="3" id="KW-0677">Repeat</keyword>
<dbReference type="InterPro" id="IPR011009">
    <property type="entry name" value="Kinase-like_dom_sf"/>
</dbReference>
<feature type="domain" description="Protein kinase" evidence="6">
    <location>
        <begin position="434"/>
        <end position="688"/>
    </location>
</feature>
<comment type="subcellular location">
    <subcellularLocation>
        <location evidence="1">Membrane</location>
        <topology evidence="1">Single-pass membrane protein</topology>
    </subcellularLocation>
</comment>
<dbReference type="SUPFAM" id="SSF52047">
    <property type="entry name" value="RNI-like"/>
    <property type="match status" value="1"/>
</dbReference>
<evidence type="ECO:0000259" key="6">
    <source>
        <dbReference type="PROSITE" id="PS50011"/>
    </source>
</evidence>
<dbReference type="InterPro" id="IPR032675">
    <property type="entry name" value="LRR_dom_sf"/>
</dbReference>
<accession>A0ABR2NS99</accession>
<keyword evidence="5" id="KW-0472">Membrane</keyword>
<keyword evidence="2" id="KW-0433">Leucine-rich repeat</keyword>
<reference evidence="7 8" key="1">
    <citation type="journal article" date="2024" name="G3 (Bethesda)">
        <title>Genome assembly of Hibiscus sabdariffa L. provides insights into metabolisms of medicinal natural products.</title>
        <authorList>
            <person name="Kim T."/>
        </authorList>
    </citation>
    <scope>NUCLEOTIDE SEQUENCE [LARGE SCALE GENOMIC DNA]</scope>
    <source>
        <strain evidence="7">TK-2024</strain>
        <tissue evidence="7">Old leaves</tissue>
    </source>
</reference>
<evidence type="ECO:0000313" key="8">
    <source>
        <dbReference type="Proteomes" id="UP001396334"/>
    </source>
</evidence>
<dbReference type="Gene3D" id="3.80.10.10">
    <property type="entry name" value="Ribonuclease Inhibitor"/>
    <property type="match status" value="3"/>
</dbReference>
<dbReference type="Gene3D" id="3.30.200.20">
    <property type="entry name" value="Phosphorylase Kinase, domain 1"/>
    <property type="match status" value="1"/>
</dbReference>
<evidence type="ECO:0000256" key="4">
    <source>
        <dbReference type="ARBA" id="ARBA00023180"/>
    </source>
</evidence>
<dbReference type="Pfam" id="PF07714">
    <property type="entry name" value="PK_Tyr_Ser-Thr"/>
    <property type="match status" value="1"/>
</dbReference>
<dbReference type="SMART" id="SM00369">
    <property type="entry name" value="LRR_TYP"/>
    <property type="match status" value="5"/>
</dbReference>
<dbReference type="InterPro" id="IPR055414">
    <property type="entry name" value="LRR_R13L4/SHOC2-like"/>
</dbReference>
<dbReference type="PROSITE" id="PS50011">
    <property type="entry name" value="PROTEIN_KINASE_DOM"/>
    <property type="match status" value="1"/>
</dbReference>
<dbReference type="InterPro" id="IPR003591">
    <property type="entry name" value="Leu-rich_rpt_typical-subtyp"/>
</dbReference>
<keyword evidence="5" id="KW-0812">Transmembrane</keyword>
<keyword evidence="4" id="KW-0325">Glycoprotein</keyword>
<dbReference type="InterPro" id="IPR000719">
    <property type="entry name" value="Prot_kinase_dom"/>
</dbReference>
<evidence type="ECO:0000256" key="1">
    <source>
        <dbReference type="ARBA" id="ARBA00004167"/>
    </source>
</evidence>
<dbReference type="PANTHER" id="PTHR48056:SF71">
    <property type="entry name" value="LEUCINE-RICH REPEAT PROTEIN KINASE FAMILY PROTEIN"/>
    <property type="match status" value="1"/>
</dbReference>
<dbReference type="Pfam" id="PF23598">
    <property type="entry name" value="LRR_14"/>
    <property type="match status" value="1"/>
</dbReference>
<dbReference type="PANTHER" id="PTHR48056">
    <property type="entry name" value="LRR RECEPTOR-LIKE SERINE/THREONINE-PROTEIN KINASE-RELATED"/>
    <property type="match status" value="1"/>
</dbReference>
<keyword evidence="5" id="KW-1133">Transmembrane helix</keyword>
<keyword evidence="8" id="KW-1185">Reference proteome</keyword>
<sequence length="705" mass="77425">MDNYNGEDLCNLSATTHMTVSCQDNFVTELKIRGEKLANVSGFSGYAIPNKTLSEKFSIDSLVTTLTRLTSLRVLSLVSLGIWGPLPDKIHRLYSLELLDLSSNFMFGSIPPQISRMVKLKTLTLDGNYFNDTIPDTLDSLSNLSVLSLRGNHLKGQFPSSICRISSLTDIALCHNKLSGKLPDFSTLTRLRVLDVRENRFDSKLPVMPQGLVTALLAKNSFSGGIPPQVGLLTHLQHLDLSFNHLSGTPPSALFDLPNLSYLNFASNQLSGSLPEKITCGSKLGFVDISNNKFVGNLPSCLDNKSDKRVVKFGGNCLSIEGQQQHQSSHCKEANTRKTGKKIAILTAIIVGSVLVLVLVAFGFLILSQRCCKRRTFETNIRQKAVQDNPTTGVLPEVLANARFISEVAKLGTQSAPICRLFSLEELKEATNNFDSSMFMGEGSSGKLYKGRLENGTCVAIRSLNLLKKYSSQNLKVRLDFFSKLHHPHLVGLLGHCIDDGVQDDPNASKAFLVYEYVPNGNYCMHLSGQLRYLSIGSHAYECLLINIMSETYKRLKTNNILLDEHGIAKLSDYGMSIIVEENEKAKGGGLKSSQRQALEDDVYYFGFILLESLVGPIASEKGETFLLNEMSSFSSLDGRKRIVDPTVLTTCSQESLSIVASITGKCICPEPSSRPSFEDVLWNLQYAAQVQATADADQKSDSSP</sequence>
<dbReference type="Gene3D" id="1.10.510.10">
    <property type="entry name" value="Transferase(Phosphotransferase) domain 1"/>
    <property type="match status" value="1"/>
</dbReference>
<gene>
    <name evidence="7" type="ORF">V6N11_034765</name>
</gene>
<dbReference type="InterPro" id="IPR050647">
    <property type="entry name" value="Plant_LRR-RLKs"/>
</dbReference>
<comment type="caution">
    <text evidence="7">The sequence shown here is derived from an EMBL/GenBank/DDBJ whole genome shotgun (WGS) entry which is preliminary data.</text>
</comment>
<evidence type="ECO:0000256" key="2">
    <source>
        <dbReference type="ARBA" id="ARBA00022614"/>
    </source>
</evidence>
<feature type="transmembrane region" description="Helical" evidence="5">
    <location>
        <begin position="343"/>
        <end position="367"/>
    </location>
</feature>